<comment type="caution">
    <text evidence="2">The sequence shown here is derived from an EMBL/GenBank/DDBJ whole genome shotgun (WGS) entry which is preliminary data.</text>
</comment>
<evidence type="ECO:0000256" key="1">
    <source>
        <dbReference type="SAM" id="Phobius"/>
    </source>
</evidence>
<organism evidence="2 3">
    <name type="scientific">Streptosporangium amethystogenes subsp. fukuiense</name>
    <dbReference type="NCBI Taxonomy" id="698418"/>
    <lineage>
        <taxon>Bacteria</taxon>
        <taxon>Bacillati</taxon>
        <taxon>Actinomycetota</taxon>
        <taxon>Actinomycetes</taxon>
        <taxon>Streptosporangiales</taxon>
        <taxon>Streptosporangiaceae</taxon>
        <taxon>Streptosporangium</taxon>
    </lineage>
</organism>
<keyword evidence="1" id="KW-0812">Transmembrane</keyword>
<feature type="transmembrane region" description="Helical" evidence="1">
    <location>
        <begin position="92"/>
        <end position="113"/>
    </location>
</feature>
<keyword evidence="3" id="KW-1185">Reference proteome</keyword>
<feature type="transmembrane region" description="Helical" evidence="1">
    <location>
        <begin position="125"/>
        <end position="149"/>
    </location>
</feature>
<dbReference type="RefSeq" id="WP_343968891.1">
    <property type="nucleotide sequence ID" value="NZ_BAAAGK010000067.1"/>
</dbReference>
<reference evidence="3" key="1">
    <citation type="journal article" date="2019" name="Int. J. Syst. Evol. Microbiol.">
        <title>The Global Catalogue of Microorganisms (GCM) 10K type strain sequencing project: providing services to taxonomists for standard genome sequencing and annotation.</title>
        <authorList>
            <consortium name="The Broad Institute Genomics Platform"/>
            <consortium name="The Broad Institute Genome Sequencing Center for Infectious Disease"/>
            <person name="Wu L."/>
            <person name="Ma J."/>
        </authorList>
    </citation>
    <scope>NUCLEOTIDE SEQUENCE [LARGE SCALE GENOMIC DNA]</scope>
    <source>
        <strain evidence="3">JCM 10083</strain>
    </source>
</reference>
<feature type="transmembrane region" description="Helical" evidence="1">
    <location>
        <begin position="64"/>
        <end position="85"/>
    </location>
</feature>
<sequence length="174" mass="18262">MKATLGSSTSPDLHFKERSMRKVFLGSAALLLLAVIAQFYLSTFGAFERPTPSPGASSAITPHAINGVAVIPALSLITAIVAAAARAGGKMIWLSLVPLAVVLGQLFVIFPLVELSGATKEQTNTFAHIVFGFHAVLGLVLLWASVVIFREARALASTAAHARGRTPHLVSSSF</sequence>
<gene>
    <name evidence="2" type="ORF">ACFQVD_16085</name>
</gene>
<keyword evidence="1" id="KW-0472">Membrane</keyword>
<dbReference type="Proteomes" id="UP001596514">
    <property type="component" value="Unassembled WGS sequence"/>
</dbReference>
<accession>A0ABW2SZS0</accession>
<evidence type="ECO:0000313" key="3">
    <source>
        <dbReference type="Proteomes" id="UP001596514"/>
    </source>
</evidence>
<proteinExistence type="predicted"/>
<dbReference type="EMBL" id="JBHTEE010000001">
    <property type="protein sequence ID" value="MFC7601612.1"/>
    <property type="molecule type" value="Genomic_DNA"/>
</dbReference>
<feature type="transmembrane region" description="Helical" evidence="1">
    <location>
        <begin position="23"/>
        <end position="44"/>
    </location>
</feature>
<evidence type="ECO:0008006" key="4">
    <source>
        <dbReference type="Google" id="ProtNLM"/>
    </source>
</evidence>
<name>A0ABW2SZS0_9ACTN</name>
<keyword evidence="1" id="KW-1133">Transmembrane helix</keyword>
<evidence type="ECO:0000313" key="2">
    <source>
        <dbReference type="EMBL" id="MFC7601612.1"/>
    </source>
</evidence>
<protein>
    <recommendedName>
        <fullName evidence="4">Cytochrome b561 domain-containing protein</fullName>
    </recommendedName>
</protein>